<dbReference type="Pfam" id="PF22244">
    <property type="entry name" value="GCE_fung"/>
    <property type="match status" value="1"/>
</dbReference>
<dbReference type="GO" id="GO:0046274">
    <property type="term" value="P:lignin catabolic process"/>
    <property type="evidence" value="ECO:0007669"/>
    <property type="project" value="UniProtKB-KW"/>
</dbReference>
<evidence type="ECO:0000259" key="8">
    <source>
        <dbReference type="Pfam" id="PF22244"/>
    </source>
</evidence>
<keyword evidence="10" id="KW-1185">Reference proteome</keyword>
<evidence type="ECO:0000256" key="1">
    <source>
        <dbReference type="ARBA" id="ARBA00010092"/>
    </source>
</evidence>
<sequence length="54" mass="5787">MVAGALAIPQEGGSGAMGCWRIVGEMKRNETKTEDAAQIVNGDQWFSKEFENAG</sequence>
<evidence type="ECO:0000256" key="2">
    <source>
        <dbReference type="ARBA" id="ARBA00022487"/>
    </source>
</evidence>
<keyword evidence="4" id="KW-0378">Hydrolase</keyword>
<accession>A0AA40CT10</accession>
<dbReference type="AlphaFoldDB" id="A0AA40CT10"/>
<evidence type="ECO:0000313" key="9">
    <source>
        <dbReference type="EMBL" id="KAK0648293.1"/>
    </source>
</evidence>
<dbReference type="InterPro" id="IPR054579">
    <property type="entry name" value="GCE-like_dom"/>
</dbReference>
<proteinExistence type="inferred from homology"/>
<gene>
    <name evidence="9" type="ORF">B0T16DRAFT_455776</name>
</gene>
<comment type="similarity">
    <text evidence="1">Belongs to the carbohydrate esterase 15 (CE15) family.</text>
</comment>
<dbReference type="Proteomes" id="UP001174936">
    <property type="component" value="Unassembled WGS sequence"/>
</dbReference>
<feature type="domain" description="4-O-methyl-glucuronoyl methylesterase-like" evidence="8">
    <location>
        <begin position="5"/>
        <end position="52"/>
    </location>
</feature>
<keyword evidence="3" id="KW-0732">Signal</keyword>
<evidence type="ECO:0000313" key="10">
    <source>
        <dbReference type="Proteomes" id="UP001174936"/>
    </source>
</evidence>
<dbReference type="GO" id="GO:0052689">
    <property type="term" value="F:carboxylic ester hydrolase activity"/>
    <property type="evidence" value="ECO:0007669"/>
    <property type="project" value="UniProtKB-KW"/>
</dbReference>
<dbReference type="InterPro" id="IPR029058">
    <property type="entry name" value="AB_hydrolase_fold"/>
</dbReference>
<name>A0AA40CT10_9PEZI</name>
<keyword evidence="2" id="KW-0719">Serine esterase</keyword>
<comment type="caution">
    <text evidence="9">The sequence shown here is derived from an EMBL/GenBank/DDBJ whole genome shotgun (WGS) entry which is preliminary data.</text>
</comment>
<organism evidence="9 10">
    <name type="scientific">Cercophora newfieldiana</name>
    <dbReference type="NCBI Taxonomy" id="92897"/>
    <lineage>
        <taxon>Eukaryota</taxon>
        <taxon>Fungi</taxon>
        <taxon>Dikarya</taxon>
        <taxon>Ascomycota</taxon>
        <taxon>Pezizomycotina</taxon>
        <taxon>Sordariomycetes</taxon>
        <taxon>Sordariomycetidae</taxon>
        <taxon>Sordariales</taxon>
        <taxon>Lasiosphaeriaceae</taxon>
        <taxon>Cercophora</taxon>
    </lineage>
</organism>
<evidence type="ECO:0000256" key="4">
    <source>
        <dbReference type="ARBA" id="ARBA00022801"/>
    </source>
</evidence>
<dbReference type="EC" id="3.1.1.117" evidence="7"/>
<protein>
    <recommendedName>
        <fullName evidence="7">(4-O-methyl)-D-glucuronate--lignin esterase</fullName>
        <ecNumber evidence="7">3.1.1.117</ecNumber>
    </recommendedName>
</protein>
<comment type="catalytic activity">
    <reaction evidence="6">
        <text>a 4-O-methyl-alpha-D-glucuronosyl ester derivative + H2O = 4-O-methyl-alpha-D-glucuronate derivative + an alcohol + H(+)</text>
        <dbReference type="Rhea" id="RHEA:67452"/>
        <dbReference type="ChEBI" id="CHEBI:15377"/>
        <dbReference type="ChEBI" id="CHEBI:15378"/>
        <dbReference type="ChEBI" id="CHEBI:30879"/>
        <dbReference type="ChEBI" id="CHEBI:171667"/>
        <dbReference type="ChEBI" id="CHEBI:171668"/>
        <dbReference type="EC" id="3.1.1.117"/>
    </reaction>
    <physiologicalReaction direction="left-to-right" evidence="6">
        <dbReference type="Rhea" id="RHEA:67453"/>
    </physiologicalReaction>
</comment>
<evidence type="ECO:0000256" key="3">
    <source>
        <dbReference type="ARBA" id="ARBA00022729"/>
    </source>
</evidence>
<dbReference type="Gene3D" id="3.40.50.1820">
    <property type="entry name" value="alpha/beta hydrolase"/>
    <property type="match status" value="1"/>
</dbReference>
<evidence type="ECO:0000256" key="7">
    <source>
        <dbReference type="ARBA" id="ARBA00026105"/>
    </source>
</evidence>
<reference evidence="9" key="1">
    <citation type="submission" date="2023-06" db="EMBL/GenBank/DDBJ databases">
        <title>Genome-scale phylogeny and comparative genomics of the fungal order Sordariales.</title>
        <authorList>
            <consortium name="Lawrence Berkeley National Laboratory"/>
            <person name="Hensen N."/>
            <person name="Bonometti L."/>
            <person name="Westerberg I."/>
            <person name="Brannstrom I.O."/>
            <person name="Guillou S."/>
            <person name="Cros-Aarteil S."/>
            <person name="Calhoun S."/>
            <person name="Haridas S."/>
            <person name="Kuo A."/>
            <person name="Mondo S."/>
            <person name="Pangilinan J."/>
            <person name="Riley R."/>
            <person name="Labutti K."/>
            <person name="Andreopoulos B."/>
            <person name="Lipzen A."/>
            <person name="Chen C."/>
            <person name="Yanf M."/>
            <person name="Daum C."/>
            <person name="Ng V."/>
            <person name="Clum A."/>
            <person name="Steindorff A."/>
            <person name="Ohm R."/>
            <person name="Martin F."/>
            <person name="Silar P."/>
            <person name="Natvig D."/>
            <person name="Lalanne C."/>
            <person name="Gautier V."/>
            <person name="Ament-Velasquez S.L."/>
            <person name="Kruys A."/>
            <person name="Hutchinson M.I."/>
            <person name="Powell A.J."/>
            <person name="Barry K."/>
            <person name="Miller A.N."/>
            <person name="Grigoriev I.V."/>
            <person name="Debuchy R."/>
            <person name="Gladieux P."/>
            <person name="Thoren M.H."/>
            <person name="Johannesson H."/>
        </authorList>
    </citation>
    <scope>NUCLEOTIDE SEQUENCE</scope>
    <source>
        <strain evidence="9">SMH2532-1</strain>
    </source>
</reference>
<evidence type="ECO:0000256" key="6">
    <source>
        <dbReference type="ARBA" id="ARBA00024511"/>
    </source>
</evidence>
<keyword evidence="5" id="KW-0439">Lignin degradation</keyword>
<evidence type="ECO:0000256" key="5">
    <source>
        <dbReference type="ARBA" id="ARBA00023185"/>
    </source>
</evidence>
<dbReference type="EMBL" id="JAULSV010000003">
    <property type="protein sequence ID" value="KAK0648293.1"/>
    <property type="molecule type" value="Genomic_DNA"/>
</dbReference>